<protein>
    <recommendedName>
        <fullName evidence="4">Lipoprotein</fullName>
    </recommendedName>
</protein>
<evidence type="ECO:0000256" key="1">
    <source>
        <dbReference type="SAM" id="SignalP"/>
    </source>
</evidence>
<feature type="chain" id="PRO_5046116266" description="Lipoprotein" evidence="1">
    <location>
        <begin position="20"/>
        <end position="172"/>
    </location>
</feature>
<organism evidence="2 3">
    <name type="scientific">Sporosarcina highlanderae</name>
    <dbReference type="NCBI Taxonomy" id="3035916"/>
    <lineage>
        <taxon>Bacteria</taxon>
        <taxon>Bacillati</taxon>
        <taxon>Bacillota</taxon>
        <taxon>Bacilli</taxon>
        <taxon>Bacillales</taxon>
        <taxon>Caryophanaceae</taxon>
        <taxon>Sporosarcina</taxon>
    </lineage>
</organism>
<feature type="signal peptide" evidence="1">
    <location>
        <begin position="1"/>
        <end position="19"/>
    </location>
</feature>
<dbReference type="RefSeq" id="WP_301242528.1">
    <property type="nucleotide sequence ID" value="NZ_JAROCC010000003.1"/>
</dbReference>
<accession>A0ABT8JPA9</accession>
<dbReference type="EMBL" id="JAROCC010000003">
    <property type="protein sequence ID" value="MDN4606985.1"/>
    <property type="molecule type" value="Genomic_DNA"/>
</dbReference>
<evidence type="ECO:0008006" key="4">
    <source>
        <dbReference type="Google" id="ProtNLM"/>
    </source>
</evidence>
<dbReference type="PROSITE" id="PS51257">
    <property type="entry name" value="PROKAR_LIPOPROTEIN"/>
    <property type="match status" value="1"/>
</dbReference>
<evidence type="ECO:0000313" key="3">
    <source>
        <dbReference type="Proteomes" id="UP001175097"/>
    </source>
</evidence>
<reference evidence="2" key="1">
    <citation type="submission" date="2023-03" db="EMBL/GenBank/DDBJ databases">
        <title>MT1 and MT2 Draft Genomes of Novel Species.</title>
        <authorList>
            <person name="Venkateswaran K."/>
        </authorList>
    </citation>
    <scope>NUCLEOTIDE SEQUENCE</scope>
    <source>
        <strain evidence="2">F6_3S_P_2</strain>
    </source>
</reference>
<keyword evidence="3" id="KW-1185">Reference proteome</keyword>
<proteinExistence type="predicted"/>
<gene>
    <name evidence="2" type="ORF">P5G49_05760</name>
</gene>
<dbReference type="Proteomes" id="UP001175097">
    <property type="component" value="Unassembled WGS sequence"/>
</dbReference>
<comment type="caution">
    <text evidence="2">The sequence shown here is derived from an EMBL/GenBank/DDBJ whole genome shotgun (WGS) entry which is preliminary data.</text>
</comment>
<sequence>MFRLWKFLFLTLLSITVLSACGKTLEEQAADGIAAAKTAFELNDKVVNDEVEDISLYKPAGFTISKSSNGQNIIMKKGDETFLLFINPNEKKDSRLFYDLMERNDQSVHFEKVFTDDGYFSFASVLKKGEDQVELITSVGGIKMTTITKKKNIESNMAHMMEIVRSIEQGQR</sequence>
<keyword evidence="1" id="KW-0732">Signal</keyword>
<name>A0ABT8JPA9_9BACL</name>
<evidence type="ECO:0000313" key="2">
    <source>
        <dbReference type="EMBL" id="MDN4606985.1"/>
    </source>
</evidence>